<dbReference type="SUPFAM" id="SSF53756">
    <property type="entry name" value="UDP-Glycosyltransferase/glycogen phosphorylase"/>
    <property type="match status" value="1"/>
</dbReference>
<evidence type="ECO:0000256" key="4">
    <source>
        <dbReference type="ARBA" id="ARBA00022679"/>
    </source>
</evidence>
<comment type="caution">
    <text evidence="7">The sequence shown here is derived from an EMBL/GenBank/DDBJ whole genome shotgun (WGS) entry which is preliminary data.</text>
</comment>
<dbReference type="PANTHER" id="PTHR37316">
    <property type="entry name" value="TEICHOIC ACID GLYCEROL-PHOSPHATE PRIMASE"/>
    <property type="match status" value="1"/>
</dbReference>
<dbReference type="EMBL" id="JAULRT010000059">
    <property type="protein sequence ID" value="MDO3382829.1"/>
    <property type="molecule type" value="Genomic_DNA"/>
</dbReference>
<dbReference type="RefSeq" id="WP_302713329.1">
    <property type="nucleotide sequence ID" value="NZ_JAULRT010000059.1"/>
</dbReference>
<keyword evidence="6" id="KW-0472">Membrane</keyword>
<evidence type="ECO:0000256" key="2">
    <source>
        <dbReference type="ARBA" id="ARBA00010488"/>
    </source>
</evidence>
<evidence type="ECO:0000256" key="6">
    <source>
        <dbReference type="ARBA" id="ARBA00023136"/>
    </source>
</evidence>
<gene>
    <name evidence="7" type="ORF">QWI16_11685</name>
</gene>
<keyword evidence="3" id="KW-1003">Cell membrane</keyword>
<evidence type="ECO:0000256" key="1">
    <source>
        <dbReference type="ARBA" id="ARBA00004202"/>
    </source>
</evidence>
<dbReference type="Proteomes" id="UP001168380">
    <property type="component" value="Unassembled WGS sequence"/>
</dbReference>
<protein>
    <submittedName>
        <fullName evidence="7">CDP-glycerol glycerophosphotransferase family protein</fullName>
    </submittedName>
</protein>
<comment type="subcellular location">
    <subcellularLocation>
        <location evidence="1">Cell membrane</location>
        <topology evidence="1">Peripheral membrane protein</topology>
    </subcellularLocation>
</comment>
<evidence type="ECO:0000256" key="3">
    <source>
        <dbReference type="ARBA" id="ARBA00022475"/>
    </source>
</evidence>
<reference evidence="7" key="1">
    <citation type="submission" date="2023-07" db="EMBL/GenBank/DDBJ databases">
        <title>Gilvimarinus algae sp. nov., isolated from the surface of Kelp.</title>
        <authorList>
            <person name="Sun Y.Y."/>
            <person name="Gong Y."/>
            <person name="Du Z.J."/>
        </authorList>
    </citation>
    <scope>NUCLEOTIDE SEQUENCE</scope>
    <source>
        <strain evidence="7">SDUM040014</strain>
    </source>
</reference>
<evidence type="ECO:0000256" key="5">
    <source>
        <dbReference type="ARBA" id="ARBA00022944"/>
    </source>
</evidence>
<keyword evidence="8" id="KW-1185">Reference proteome</keyword>
<dbReference type="PANTHER" id="PTHR37316:SF3">
    <property type="entry name" value="TEICHOIC ACID GLYCEROL-PHOSPHATE TRANSFERASE"/>
    <property type="match status" value="1"/>
</dbReference>
<organism evidence="7 8">
    <name type="scientific">Gilvimarinus algae</name>
    <dbReference type="NCBI Taxonomy" id="3058037"/>
    <lineage>
        <taxon>Bacteria</taxon>
        <taxon>Pseudomonadati</taxon>
        <taxon>Pseudomonadota</taxon>
        <taxon>Gammaproteobacteria</taxon>
        <taxon>Cellvibrionales</taxon>
        <taxon>Cellvibrionaceae</taxon>
        <taxon>Gilvimarinus</taxon>
    </lineage>
</organism>
<sequence>MKVDKKNPLHLLSLAALAINAFLSLPLRIRQKKSNRKVIVFYGHKLCGNLLAIYTDIENHHSKTTKPIFLTLDANYNRVLRKGGYNSYLAYHPKTAILLSQASAIVSSHGLHSMSILTTLSSIKFFDVWHGIPFKGFKPKNFSIQHKYDETWVTSPYIAQLYTGKFGFNASKVKITGYARTDILINNSENTKKIKSDFRIPQSKKIVLFAPTWQQDSKHRSIFPFEEHKASLLSKLDCFAKQSESVIIVRAHLNSREKTSYHSDRIIFRSFEEYPNTESLLLICDLLICDWSSIAFDWLLLDRPTIFLDVPPPFKEGFFLGPEFRFDSIAKNTSEMIELMNTALGNPEKSLNASSTLRASIKNKLYSSYADGNASKRCTQRILEKI</sequence>
<name>A0ABT8TFG9_9GAMM</name>
<keyword evidence="4" id="KW-0808">Transferase</keyword>
<evidence type="ECO:0000313" key="7">
    <source>
        <dbReference type="EMBL" id="MDO3382829.1"/>
    </source>
</evidence>
<dbReference type="Gene3D" id="3.40.50.12580">
    <property type="match status" value="1"/>
</dbReference>
<comment type="similarity">
    <text evidence="2">Belongs to the CDP-glycerol glycerophosphotransferase family.</text>
</comment>
<keyword evidence="5" id="KW-0777">Teichoic acid biosynthesis</keyword>
<proteinExistence type="inferred from homology"/>
<accession>A0ABT8TFG9</accession>
<dbReference type="Gene3D" id="3.40.50.11820">
    <property type="match status" value="1"/>
</dbReference>
<dbReference type="Pfam" id="PF04464">
    <property type="entry name" value="Glyphos_transf"/>
    <property type="match status" value="1"/>
</dbReference>
<dbReference type="InterPro" id="IPR007554">
    <property type="entry name" value="Glycerophosphate_synth"/>
</dbReference>
<dbReference type="InterPro" id="IPR051612">
    <property type="entry name" value="Teichoic_Acid_Biosynth"/>
</dbReference>
<dbReference type="InterPro" id="IPR043148">
    <property type="entry name" value="TagF_C"/>
</dbReference>
<evidence type="ECO:0000313" key="8">
    <source>
        <dbReference type="Proteomes" id="UP001168380"/>
    </source>
</evidence>
<dbReference type="InterPro" id="IPR043149">
    <property type="entry name" value="TagF_N"/>
</dbReference>